<evidence type="ECO:0000256" key="1">
    <source>
        <dbReference type="SAM" id="MobiDB-lite"/>
    </source>
</evidence>
<feature type="compositionally biased region" description="Low complexity" evidence="1">
    <location>
        <begin position="231"/>
        <end position="258"/>
    </location>
</feature>
<evidence type="ECO:0000313" key="3">
    <source>
        <dbReference type="Proteomes" id="UP000242525"/>
    </source>
</evidence>
<feature type="region of interest" description="Disordered" evidence="1">
    <location>
        <begin position="50"/>
        <end position="100"/>
    </location>
</feature>
<gene>
    <name evidence="2" type="ORF">BN980_GECA02s08161g</name>
</gene>
<name>A0A0J9X4C3_GEOCN</name>
<organism evidence="2 3">
    <name type="scientific">Geotrichum candidum</name>
    <name type="common">Oospora lactis</name>
    <name type="synonym">Dipodascus geotrichum</name>
    <dbReference type="NCBI Taxonomy" id="1173061"/>
    <lineage>
        <taxon>Eukaryota</taxon>
        <taxon>Fungi</taxon>
        <taxon>Dikarya</taxon>
        <taxon>Ascomycota</taxon>
        <taxon>Saccharomycotina</taxon>
        <taxon>Dipodascomycetes</taxon>
        <taxon>Dipodascales</taxon>
        <taxon>Dipodascaceae</taxon>
        <taxon>Geotrichum</taxon>
    </lineage>
</organism>
<feature type="region of interest" description="Disordered" evidence="1">
    <location>
        <begin position="167"/>
        <end position="302"/>
    </location>
</feature>
<evidence type="ECO:0000313" key="2">
    <source>
        <dbReference type="EMBL" id="CDO52260.1"/>
    </source>
</evidence>
<dbReference type="STRING" id="1173061.A0A0J9X4C3"/>
<keyword evidence="3" id="KW-1185">Reference proteome</keyword>
<comment type="caution">
    <text evidence="2">The sequence shown here is derived from an EMBL/GenBank/DDBJ whole genome shotgun (WGS) entry which is preliminary data.</text>
</comment>
<dbReference type="EMBL" id="CCBN010000002">
    <property type="protein sequence ID" value="CDO52260.1"/>
    <property type="molecule type" value="Genomic_DNA"/>
</dbReference>
<sequence>MTDLTMNSNFTQTSFSSASSLSSAFSDTASFNLTNHSRKTNNTITPTSTLHRQYQYQQQQQQQQYQQPSYQHQTSTPEYSSSHGSRTPTSPASSAYSAATANPHTVSPLFQSIPESRNVLGSLSHNYNKNAYRNQTFSSSHSAALKRHNQNLQDTTVHSVPEHAVLDRSSSSAAVPADQLQPPLQFNSLEPTPSIRSVPSEMESAKPAPKTLKPKSSWRKFKNVFNHHHNSNNNTNSNTSPQPQASPSSSFGSTSIAPQPSNVSIHSSTSGNNQIHAQLPKMKTSHHQKPSYGLVSRSDDTRLRDSEANRTEYFEAIQLKFLVYCALVSLHHLEYAKEITPSQKVLDEFSGERLRLVQHSDNIPLDSQIATIEMSLRQLREAVLTLHPSETADIFIYSAKVSSLFGNQTAYLPALTQVVSVIHPELGLDHAQFNPVFELYVLHLVHVSDAIVEVFDLLGEYTPPQNPLWDLVRAWVEKDYLRWRTYYDGETDLAKKQMMSKGELSMAREALTRIGSSYTGIPLGDLEAAIGMNWERIVDDLGCSWRKEGSTVVIKERRK</sequence>
<dbReference type="AlphaFoldDB" id="A0A0J9X4C3"/>
<proteinExistence type="predicted"/>
<dbReference type="OrthoDB" id="2100128at2759"/>
<accession>A0A0J9X4C3</accession>
<feature type="compositionally biased region" description="Polar residues" evidence="1">
    <location>
        <begin position="74"/>
        <end position="84"/>
    </location>
</feature>
<feature type="compositionally biased region" description="Polar residues" evidence="1">
    <location>
        <begin position="182"/>
        <end position="197"/>
    </location>
</feature>
<feature type="compositionally biased region" description="Low complexity" evidence="1">
    <location>
        <begin position="53"/>
        <end position="73"/>
    </location>
</feature>
<feature type="compositionally biased region" description="Basic residues" evidence="1">
    <location>
        <begin position="212"/>
        <end position="230"/>
    </location>
</feature>
<protein>
    <submittedName>
        <fullName evidence="2">Uncharacterized protein</fullName>
    </submittedName>
</protein>
<reference evidence="2" key="1">
    <citation type="submission" date="2014-03" db="EMBL/GenBank/DDBJ databases">
        <authorList>
            <person name="Casaregola S."/>
        </authorList>
    </citation>
    <scope>NUCLEOTIDE SEQUENCE [LARGE SCALE GENOMIC DNA]</scope>
    <source>
        <strain evidence="2">CLIB 918</strain>
    </source>
</reference>
<dbReference type="PANTHER" id="PTHR39398:SF1">
    <property type="entry name" value="CSN8_PSMD8_EIF3K DOMAIN-CONTAINING PROTEIN"/>
    <property type="match status" value="1"/>
</dbReference>
<dbReference type="Proteomes" id="UP000242525">
    <property type="component" value="Unassembled WGS sequence"/>
</dbReference>
<feature type="compositionally biased region" description="Low complexity" evidence="1">
    <location>
        <begin position="85"/>
        <end position="100"/>
    </location>
</feature>
<feature type="compositionally biased region" description="Polar residues" evidence="1">
    <location>
        <begin position="259"/>
        <end position="276"/>
    </location>
</feature>
<dbReference type="PANTHER" id="PTHR39398">
    <property type="entry name" value="YALI0F14311P"/>
    <property type="match status" value="1"/>
</dbReference>